<evidence type="ECO:0000313" key="3">
    <source>
        <dbReference type="Proteomes" id="UP001195963"/>
    </source>
</evidence>
<evidence type="ECO:0000256" key="1">
    <source>
        <dbReference type="SAM" id="SignalP"/>
    </source>
</evidence>
<feature type="chain" id="PRO_5046151042" evidence="1">
    <location>
        <begin position="21"/>
        <end position="99"/>
    </location>
</feature>
<name>A0ABS7E3V6_9GAMM</name>
<dbReference type="Proteomes" id="UP001195963">
    <property type="component" value="Unassembled WGS sequence"/>
</dbReference>
<proteinExistence type="predicted"/>
<organism evidence="2 3">
    <name type="scientific">Shewanella nanhaiensis</name>
    <dbReference type="NCBI Taxonomy" id="2864872"/>
    <lineage>
        <taxon>Bacteria</taxon>
        <taxon>Pseudomonadati</taxon>
        <taxon>Pseudomonadota</taxon>
        <taxon>Gammaproteobacteria</taxon>
        <taxon>Alteromonadales</taxon>
        <taxon>Shewanellaceae</taxon>
        <taxon>Shewanella</taxon>
    </lineage>
</organism>
<gene>
    <name evidence="2" type="ORF">K0625_11870</name>
</gene>
<keyword evidence="1" id="KW-0732">Signal</keyword>
<sequence length="99" mass="11276">MKKLLCAISLCCLWLSFSIAAEERADYKCYVETNQGHKVVLFSWYPSKTKLYMAKFVGKRVPSDNGSLPLYIKSMLECVNVSRSFTKPQAQAVEERTLS</sequence>
<dbReference type="RefSeq" id="WP_220109892.1">
    <property type="nucleotide sequence ID" value="NZ_JAHZST010000007.1"/>
</dbReference>
<evidence type="ECO:0000313" key="2">
    <source>
        <dbReference type="EMBL" id="MBW8184372.1"/>
    </source>
</evidence>
<reference evidence="2 3" key="1">
    <citation type="submission" date="2021-07" db="EMBL/GenBank/DDBJ databases">
        <title>Shewanella sp. nov, isolated from SCS.</title>
        <authorList>
            <person name="Cao W.R."/>
        </authorList>
    </citation>
    <scope>NUCLEOTIDE SEQUENCE [LARGE SCALE GENOMIC DNA]</scope>
    <source>
        <strain evidence="2 3">NR704-98</strain>
    </source>
</reference>
<feature type="signal peptide" evidence="1">
    <location>
        <begin position="1"/>
        <end position="20"/>
    </location>
</feature>
<protein>
    <submittedName>
        <fullName evidence="2">TapY2 family type IVa secretion system protein</fullName>
    </submittedName>
</protein>
<dbReference type="InterPro" id="IPR049848">
    <property type="entry name" value="TapY2-like"/>
</dbReference>
<keyword evidence="3" id="KW-1185">Reference proteome</keyword>
<dbReference type="EMBL" id="JAHZST010000007">
    <property type="protein sequence ID" value="MBW8184372.1"/>
    <property type="molecule type" value="Genomic_DNA"/>
</dbReference>
<dbReference type="NCBIfam" id="NF038109">
    <property type="entry name" value="tapY2_fam"/>
    <property type="match status" value="1"/>
</dbReference>
<comment type="caution">
    <text evidence="2">The sequence shown here is derived from an EMBL/GenBank/DDBJ whole genome shotgun (WGS) entry which is preliminary data.</text>
</comment>
<accession>A0ABS7E3V6</accession>